<dbReference type="Pfam" id="PF00989">
    <property type="entry name" value="PAS"/>
    <property type="match status" value="1"/>
</dbReference>
<dbReference type="EMBL" id="CP011026">
    <property type="protein sequence ID" value="ATC88435.1"/>
    <property type="molecule type" value="Genomic_DNA"/>
</dbReference>
<dbReference type="RefSeq" id="WP_010553526.1">
    <property type="nucleotide sequence ID" value="NZ_CP011026.1"/>
</dbReference>
<dbReference type="SMART" id="SM00091">
    <property type="entry name" value="PAS"/>
    <property type="match status" value="1"/>
</dbReference>
<dbReference type="InterPro" id="IPR000014">
    <property type="entry name" value="PAS"/>
</dbReference>
<dbReference type="InterPro" id="IPR052163">
    <property type="entry name" value="DGC-Regulatory_Protein"/>
</dbReference>
<evidence type="ECO:0000259" key="3">
    <source>
        <dbReference type="PROSITE" id="PS50887"/>
    </source>
</evidence>
<evidence type="ECO:0000313" key="5">
    <source>
        <dbReference type="Proteomes" id="UP000016505"/>
    </source>
</evidence>
<feature type="domain" description="GGDEF" evidence="3">
    <location>
        <begin position="159"/>
        <end position="292"/>
    </location>
</feature>
<dbReference type="Gene3D" id="3.30.70.270">
    <property type="match status" value="1"/>
</dbReference>
<dbReference type="InterPro" id="IPR000160">
    <property type="entry name" value="GGDEF_dom"/>
</dbReference>
<dbReference type="PROSITE" id="PS50112">
    <property type="entry name" value="PAS"/>
    <property type="match status" value="1"/>
</dbReference>
<reference evidence="4 5" key="1">
    <citation type="journal article" date="2012" name="J. Bacteriol.">
        <title>Genome sequences of type strains of seven species of the marine bacterium Pseudoalteromonas.</title>
        <authorList>
            <person name="Xie B.B."/>
            <person name="Shu Y.L."/>
            <person name="Qin Q.L."/>
            <person name="Rong J.C."/>
            <person name="Zhang X.Y."/>
            <person name="Chen X.L."/>
            <person name="Shi M."/>
            <person name="He H.L."/>
            <person name="Zhou B.C."/>
            <person name="Zhang Y.Z."/>
        </authorList>
    </citation>
    <scope>NUCLEOTIDE SEQUENCE [LARGE SCALE GENOMIC DNA]</scope>
    <source>
        <strain evidence="4 5">A 37-1-2</strain>
    </source>
</reference>
<dbReference type="GO" id="GO:0006355">
    <property type="term" value="P:regulation of DNA-templated transcription"/>
    <property type="evidence" value="ECO:0007669"/>
    <property type="project" value="InterPro"/>
</dbReference>
<dbReference type="InterPro" id="IPR013767">
    <property type="entry name" value="PAS_fold"/>
</dbReference>
<dbReference type="KEGG" id="part:PARC_b0199"/>
<dbReference type="Proteomes" id="UP000016505">
    <property type="component" value="Chromosome II"/>
</dbReference>
<dbReference type="InterPro" id="IPR029787">
    <property type="entry name" value="Nucleotide_cyclase"/>
</dbReference>
<dbReference type="NCBIfam" id="TIGR00229">
    <property type="entry name" value="sensory_box"/>
    <property type="match status" value="1"/>
</dbReference>
<accession>A0A290S9R8</accession>
<dbReference type="InterPro" id="IPR043128">
    <property type="entry name" value="Rev_trsase/Diguanyl_cyclase"/>
</dbReference>
<dbReference type="PANTHER" id="PTHR46663:SF3">
    <property type="entry name" value="SLL0267 PROTEIN"/>
    <property type="match status" value="1"/>
</dbReference>
<dbReference type="Pfam" id="PF00990">
    <property type="entry name" value="GGDEF"/>
    <property type="match status" value="1"/>
</dbReference>
<comment type="cofactor">
    <cofactor evidence="1">
        <name>Mg(2+)</name>
        <dbReference type="ChEBI" id="CHEBI:18420"/>
    </cofactor>
</comment>
<dbReference type="PANTHER" id="PTHR46663">
    <property type="entry name" value="DIGUANYLATE CYCLASE DGCT-RELATED"/>
    <property type="match status" value="1"/>
</dbReference>
<gene>
    <name evidence="4" type="ORF">PARC_b0199</name>
</gene>
<dbReference type="CDD" id="cd00130">
    <property type="entry name" value="PAS"/>
    <property type="match status" value="1"/>
</dbReference>
<dbReference type="CDD" id="cd01949">
    <property type="entry name" value="GGDEF"/>
    <property type="match status" value="1"/>
</dbReference>
<dbReference type="OrthoDB" id="766410at2"/>
<dbReference type="NCBIfam" id="TIGR00254">
    <property type="entry name" value="GGDEF"/>
    <property type="match status" value="1"/>
</dbReference>
<name>A0A290S9R8_9GAMM</name>
<feature type="domain" description="PAS" evidence="2">
    <location>
        <begin position="5"/>
        <end position="75"/>
    </location>
</feature>
<dbReference type="InterPro" id="IPR035965">
    <property type="entry name" value="PAS-like_dom_sf"/>
</dbReference>
<dbReference type="SUPFAM" id="SSF55073">
    <property type="entry name" value="Nucleotide cyclase"/>
    <property type="match status" value="1"/>
</dbReference>
<evidence type="ECO:0008006" key="6">
    <source>
        <dbReference type="Google" id="ProtNLM"/>
    </source>
</evidence>
<dbReference type="SUPFAM" id="SSF55785">
    <property type="entry name" value="PYP-like sensor domain (PAS domain)"/>
    <property type="match status" value="1"/>
</dbReference>
<evidence type="ECO:0000256" key="1">
    <source>
        <dbReference type="ARBA" id="ARBA00001946"/>
    </source>
</evidence>
<sequence>MEKNELINVEEVLNLMLDAVCVVDKQGTFVFVSAAFEQIFGYTADEVVGTKMINYVYEGDHYKTHNAVTSLLSGEMVNPRFENRWMRKDGQVVHILWSVRWSEQHQVRIAVAHDITERKVMEDQLHYMARHDVLTGLPNRSLLMNRLEKVIISATTNNTFFSLLFIDINGFKAVNDTHGHEIGDKLLCAIAKRLSASVRHYDTVGRLGGDEFLIILDNLSSSHETVRIKNKVLTEFKAVFKLDDVLLNISPSIGIANYPEHGQTDHELIKYADQAMYKNKQRGLDNVTYLPQ</sequence>
<dbReference type="AlphaFoldDB" id="A0A290S9R8"/>
<organism evidence="4 5">
    <name type="scientific">Pseudoalteromonas arctica A 37-1-2</name>
    <dbReference type="NCBI Taxonomy" id="1117313"/>
    <lineage>
        <taxon>Bacteria</taxon>
        <taxon>Pseudomonadati</taxon>
        <taxon>Pseudomonadota</taxon>
        <taxon>Gammaproteobacteria</taxon>
        <taxon>Alteromonadales</taxon>
        <taxon>Pseudoalteromonadaceae</taxon>
        <taxon>Pseudoalteromonas</taxon>
    </lineage>
</organism>
<dbReference type="GO" id="GO:0003824">
    <property type="term" value="F:catalytic activity"/>
    <property type="evidence" value="ECO:0007669"/>
    <property type="project" value="UniProtKB-ARBA"/>
</dbReference>
<protein>
    <recommendedName>
        <fullName evidence="6">Diguanylate cyclase</fullName>
    </recommendedName>
</protein>
<proteinExistence type="predicted"/>
<dbReference type="Gene3D" id="3.30.450.20">
    <property type="entry name" value="PAS domain"/>
    <property type="match status" value="1"/>
</dbReference>
<dbReference type="PROSITE" id="PS50887">
    <property type="entry name" value="GGDEF"/>
    <property type="match status" value="1"/>
</dbReference>
<dbReference type="SMART" id="SM00267">
    <property type="entry name" value="GGDEF"/>
    <property type="match status" value="1"/>
</dbReference>
<dbReference type="FunFam" id="3.30.70.270:FF:000001">
    <property type="entry name" value="Diguanylate cyclase domain protein"/>
    <property type="match status" value="1"/>
</dbReference>
<evidence type="ECO:0000259" key="2">
    <source>
        <dbReference type="PROSITE" id="PS50112"/>
    </source>
</evidence>
<evidence type="ECO:0000313" key="4">
    <source>
        <dbReference type="EMBL" id="ATC88435.1"/>
    </source>
</evidence>